<protein>
    <submittedName>
        <fullName evidence="1">Uncharacterized protein</fullName>
    </submittedName>
</protein>
<accession>A0ABQ8JKC9</accession>
<name>A0ABQ8JKC9_DERPT</name>
<reference evidence="1 2" key="1">
    <citation type="journal article" date="2018" name="J. Allergy Clin. Immunol.">
        <title>High-quality assembly of Dermatophagoides pteronyssinus genome and transcriptome reveals a wide range of novel allergens.</title>
        <authorList>
            <person name="Liu X.Y."/>
            <person name="Yang K.Y."/>
            <person name="Wang M.Q."/>
            <person name="Kwok J.S."/>
            <person name="Zeng X."/>
            <person name="Yang Z."/>
            <person name="Xiao X.J."/>
            <person name="Lau C.P."/>
            <person name="Li Y."/>
            <person name="Huang Z.M."/>
            <person name="Ba J.G."/>
            <person name="Yim A.K."/>
            <person name="Ouyang C.Y."/>
            <person name="Ngai S.M."/>
            <person name="Chan T.F."/>
            <person name="Leung E.L."/>
            <person name="Liu L."/>
            <person name="Liu Z.G."/>
            <person name="Tsui S.K."/>
        </authorList>
    </citation>
    <scope>NUCLEOTIDE SEQUENCE [LARGE SCALE GENOMIC DNA]</scope>
    <source>
        <strain evidence="1">Derp</strain>
    </source>
</reference>
<dbReference type="EMBL" id="NJHN03000034">
    <property type="protein sequence ID" value="KAH9423066.1"/>
    <property type="molecule type" value="Genomic_DNA"/>
</dbReference>
<dbReference type="Proteomes" id="UP000887458">
    <property type="component" value="Unassembled WGS sequence"/>
</dbReference>
<keyword evidence="2" id="KW-1185">Reference proteome</keyword>
<evidence type="ECO:0000313" key="2">
    <source>
        <dbReference type="Proteomes" id="UP000887458"/>
    </source>
</evidence>
<comment type="caution">
    <text evidence="1">The sequence shown here is derived from an EMBL/GenBank/DDBJ whole genome shotgun (WGS) entry which is preliminary data.</text>
</comment>
<organism evidence="1 2">
    <name type="scientific">Dermatophagoides pteronyssinus</name>
    <name type="common">European house dust mite</name>
    <dbReference type="NCBI Taxonomy" id="6956"/>
    <lineage>
        <taxon>Eukaryota</taxon>
        <taxon>Metazoa</taxon>
        <taxon>Ecdysozoa</taxon>
        <taxon>Arthropoda</taxon>
        <taxon>Chelicerata</taxon>
        <taxon>Arachnida</taxon>
        <taxon>Acari</taxon>
        <taxon>Acariformes</taxon>
        <taxon>Sarcoptiformes</taxon>
        <taxon>Astigmata</taxon>
        <taxon>Psoroptidia</taxon>
        <taxon>Analgoidea</taxon>
        <taxon>Pyroglyphidae</taxon>
        <taxon>Dermatophagoidinae</taxon>
        <taxon>Dermatophagoides</taxon>
    </lineage>
</organism>
<sequence>MNKCYNRKNITDMLLGVPYTLGLLNPWYLVKSSKDRPVFDFKKLQNQRNKSILTALDTLL</sequence>
<gene>
    <name evidence="1" type="ORF">DERP_007658</name>
</gene>
<proteinExistence type="predicted"/>
<evidence type="ECO:0000313" key="1">
    <source>
        <dbReference type="EMBL" id="KAH9423066.1"/>
    </source>
</evidence>
<reference evidence="1 2" key="2">
    <citation type="journal article" date="2022" name="Mol. Biol. Evol.">
        <title>Comparative Genomics Reveals Insights into the Divergent Evolution of Astigmatic Mites and Household Pest Adaptations.</title>
        <authorList>
            <person name="Xiong Q."/>
            <person name="Wan A.T."/>
            <person name="Liu X."/>
            <person name="Fung C.S."/>
            <person name="Xiao X."/>
            <person name="Malainual N."/>
            <person name="Hou J."/>
            <person name="Wang L."/>
            <person name="Wang M."/>
            <person name="Yang K.Y."/>
            <person name="Cui Y."/>
            <person name="Leung E.L."/>
            <person name="Nong W."/>
            <person name="Shin S.K."/>
            <person name="Au S.W."/>
            <person name="Jeong K.Y."/>
            <person name="Chew F.T."/>
            <person name="Hui J.H."/>
            <person name="Leung T.F."/>
            <person name="Tungtrongchitr A."/>
            <person name="Zhong N."/>
            <person name="Liu Z."/>
            <person name="Tsui S.K."/>
        </authorList>
    </citation>
    <scope>NUCLEOTIDE SEQUENCE [LARGE SCALE GENOMIC DNA]</scope>
    <source>
        <strain evidence="1">Derp</strain>
    </source>
</reference>